<dbReference type="Pfam" id="PF07963">
    <property type="entry name" value="N_methyl"/>
    <property type="match status" value="1"/>
</dbReference>
<dbReference type="AlphaFoldDB" id="A0AAJ1FB02"/>
<dbReference type="RefSeq" id="WP_240590935.1">
    <property type="nucleotide sequence ID" value="NZ_JAKUDL010000003.1"/>
</dbReference>
<comment type="caution">
    <text evidence="2">The sequence shown here is derived from an EMBL/GenBank/DDBJ whole genome shotgun (WGS) entry which is preliminary data.</text>
</comment>
<keyword evidence="1" id="KW-0812">Transmembrane</keyword>
<gene>
    <name evidence="2" type="ORF">MJ923_09865</name>
</gene>
<dbReference type="GO" id="GO:0043683">
    <property type="term" value="P:type IV pilus assembly"/>
    <property type="evidence" value="ECO:0007669"/>
    <property type="project" value="InterPro"/>
</dbReference>
<keyword evidence="1" id="KW-0472">Membrane</keyword>
<dbReference type="InterPro" id="IPR045584">
    <property type="entry name" value="Pilin-like"/>
</dbReference>
<reference evidence="2 3" key="1">
    <citation type="submission" date="2022-02" db="EMBL/GenBank/DDBJ databases">
        <title>The genome sequence of Shewanella sp. 3B26.</title>
        <authorList>
            <person name="Du J."/>
        </authorList>
    </citation>
    <scope>NUCLEOTIDE SEQUENCE [LARGE SCALE GENOMIC DNA]</scope>
    <source>
        <strain evidence="2 3">3B26</strain>
    </source>
</reference>
<dbReference type="PROSITE" id="PS00409">
    <property type="entry name" value="PROKAR_NTER_METHYL"/>
    <property type="match status" value="1"/>
</dbReference>
<evidence type="ECO:0000313" key="3">
    <source>
        <dbReference type="Proteomes" id="UP001297581"/>
    </source>
</evidence>
<dbReference type="EMBL" id="JAKUDL010000003">
    <property type="protein sequence ID" value="MCH4294605.1"/>
    <property type="molecule type" value="Genomic_DNA"/>
</dbReference>
<evidence type="ECO:0000313" key="2">
    <source>
        <dbReference type="EMBL" id="MCH4294605.1"/>
    </source>
</evidence>
<keyword evidence="1" id="KW-1133">Transmembrane helix</keyword>
<dbReference type="InterPro" id="IPR031982">
    <property type="entry name" value="PilE-like"/>
</dbReference>
<dbReference type="InterPro" id="IPR012902">
    <property type="entry name" value="N_methyl_site"/>
</dbReference>
<organism evidence="2 3">
    <name type="scientific">Shewanella zhuhaiensis</name>
    <dbReference type="NCBI Taxonomy" id="2919576"/>
    <lineage>
        <taxon>Bacteria</taxon>
        <taxon>Pseudomonadati</taxon>
        <taxon>Pseudomonadota</taxon>
        <taxon>Gammaproteobacteria</taxon>
        <taxon>Alteromonadales</taxon>
        <taxon>Shewanellaceae</taxon>
        <taxon>Shewanella</taxon>
    </lineage>
</organism>
<evidence type="ECO:0000256" key="1">
    <source>
        <dbReference type="SAM" id="Phobius"/>
    </source>
</evidence>
<dbReference type="Proteomes" id="UP001297581">
    <property type="component" value="Unassembled WGS sequence"/>
</dbReference>
<proteinExistence type="predicted"/>
<keyword evidence="3" id="KW-1185">Reference proteome</keyword>
<dbReference type="PANTHER" id="PTHR30093:SF47">
    <property type="entry name" value="TYPE IV PILUS NON-CORE MINOR PILIN PILE"/>
    <property type="match status" value="1"/>
</dbReference>
<dbReference type="PANTHER" id="PTHR30093">
    <property type="entry name" value="GENERAL SECRETION PATHWAY PROTEIN G"/>
    <property type="match status" value="1"/>
</dbReference>
<accession>A0AAJ1FB02</accession>
<sequence length="136" mass="14920">MSITPEYARKHPDIPAAQQGFTLIELMIVVAIVGIIAAIALPSYQEHLKKGRRFDAQQQLVSLSHTLERNFSREGVYPDTLASLPSDKFYTYSYTQVDGQSFVLKAAPSSHQNDGCGALTLDQKGTEGASKTGCWE</sequence>
<protein>
    <submittedName>
        <fullName evidence="2">Prepilin-type N-terminal cleavage/methylation domain-containing protein</fullName>
    </submittedName>
</protein>
<dbReference type="SUPFAM" id="SSF54523">
    <property type="entry name" value="Pili subunits"/>
    <property type="match status" value="1"/>
</dbReference>
<feature type="transmembrane region" description="Helical" evidence="1">
    <location>
        <begin position="20"/>
        <end position="44"/>
    </location>
</feature>
<dbReference type="Gene3D" id="3.30.700.10">
    <property type="entry name" value="Glycoprotein, Type 4 Pilin"/>
    <property type="match status" value="1"/>
</dbReference>
<name>A0AAJ1FB02_9GAMM</name>
<dbReference type="NCBIfam" id="TIGR02532">
    <property type="entry name" value="IV_pilin_GFxxxE"/>
    <property type="match status" value="1"/>
</dbReference>
<dbReference type="Pfam" id="PF16732">
    <property type="entry name" value="ComP_DUS"/>
    <property type="match status" value="1"/>
</dbReference>